<dbReference type="SFLD" id="SFLDG01129">
    <property type="entry name" value="C1.5:_HAD__Beta-PGM__Phosphata"/>
    <property type="match status" value="1"/>
</dbReference>
<dbReference type="PRINTS" id="PR00413">
    <property type="entry name" value="HADHALOGNASE"/>
</dbReference>
<dbReference type="Pfam" id="PF00702">
    <property type="entry name" value="Hydrolase"/>
    <property type="match status" value="1"/>
</dbReference>
<dbReference type="InterPro" id="IPR036412">
    <property type="entry name" value="HAD-like_sf"/>
</dbReference>
<dbReference type="RefSeq" id="WP_091768340.1">
    <property type="nucleotide sequence ID" value="NZ_FNHG01000005.1"/>
</dbReference>
<protein>
    <submittedName>
        <fullName evidence="1">2-haloacid dehalogenase</fullName>
    </submittedName>
</protein>
<dbReference type="AlphaFoldDB" id="A0A1G9QK10"/>
<dbReference type="InterPro" id="IPR006439">
    <property type="entry name" value="HAD-SF_hydro_IA"/>
</dbReference>
<dbReference type="EMBL" id="FNHG01000005">
    <property type="protein sequence ID" value="SDM11338.1"/>
    <property type="molecule type" value="Genomic_DNA"/>
</dbReference>
<sequence>MAHKAVLWDLGKVLLDWSPAYLYRKIFRNEDAVQDFLGRVCTMEWHQAHDRGVPMAENRRALIAQYPEHEAAITAWETRFPEMLQGSVPGTAEAIEALAARGIPQYALTNLPAEWVEPVNRLYPAMRHMRDTIVSAHEGVIKPDRRIYEITAARLPHDPADVIFFDDREANVIAAREFGFDSELFTDETKLRSDLAARGLL</sequence>
<reference evidence="1 2" key="1">
    <citation type="submission" date="2016-10" db="EMBL/GenBank/DDBJ databases">
        <authorList>
            <person name="de Groot N.N."/>
        </authorList>
    </citation>
    <scope>NUCLEOTIDE SEQUENCE [LARGE SCALE GENOMIC DNA]</scope>
    <source>
        <strain evidence="1 2">DSM 16077</strain>
    </source>
</reference>
<proteinExistence type="predicted"/>
<dbReference type="CDD" id="cd02603">
    <property type="entry name" value="HAD_sEH-N_like"/>
    <property type="match status" value="1"/>
</dbReference>
<evidence type="ECO:0000313" key="1">
    <source>
        <dbReference type="EMBL" id="SDM11338.1"/>
    </source>
</evidence>
<organism evidence="1 2">
    <name type="scientific">Maricaulis salignorans</name>
    <dbReference type="NCBI Taxonomy" id="144026"/>
    <lineage>
        <taxon>Bacteria</taxon>
        <taxon>Pseudomonadati</taxon>
        <taxon>Pseudomonadota</taxon>
        <taxon>Alphaproteobacteria</taxon>
        <taxon>Maricaulales</taxon>
        <taxon>Maricaulaceae</taxon>
        <taxon>Maricaulis</taxon>
    </lineage>
</organism>
<evidence type="ECO:0000313" key="2">
    <source>
        <dbReference type="Proteomes" id="UP000199759"/>
    </source>
</evidence>
<dbReference type="PANTHER" id="PTHR43611">
    <property type="entry name" value="ALPHA-D-GLUCOSE 1-PHOSPHATE PHOSPHATASE"/>
    <property type="match status" value="1"/>
</dbReference>
<dbReference type="Proteomes" id="UP000199759">
    <property type="component" value="Unassembled WGS sequence"/>
</dbReference>
<dbReference type="STRING" id="144026.SAMN04488568_10552"/>
<dbReference type="NCBIfam" id="TIGR01509">
    <property type="entry name" value="HAD-SF-IA-v3"/>
    <property type="match status" value="1"/>
</dbReference>
<dbReference type="Gene3D" id="3.40.50.1000">
    <property type="entry name" value="HAD superfamily/HAD-like"/>
    <property type="match status" value="1"/>
</dbReference>
<keyword evidence="2" id="KW-1185">Reference proteome</keyword>
<accession>A0A1G9QK10</accession>
<dbReference type="SFLD" id="SFLDS00003">
    <property type="entry name" value="Haloacid_Dehalogenase"/>
    <property type="match status" value="1"/>
</dbReference>
<name>A0A1G9QK10_9PROT</name>
<dbReference type="InterPro" id="IPR023214">
    <property type="entry name" value="HAD_sf"/>
</dbReference>
<dbReference type="PANTHER" id="PTHR43611:SF3">
    <property type="entry name" value="FLAVIN MONONUCLEOTIDE HYDROLASE 1, CHLOROPLATIC"/>
    <property type="match status" value="1"/>
</dbReference>
<gene>
    <name evidence="1" type="ORF">SAMN04488568_10552</name>
</gene>
<dbReference type="OrthoDB" id="9807742at2"/>
<dbReference type="SUPFAM" id="SSF56784">
    <property type="entry name" value="HAD-like"/>
    <property type="match status" value="1"/>
</dbReference>